<dbReference type="InterPro" id="IPR036426">
    <property type="entry name" value="Bulb-type_lectin_dom_sf"/>
</dbReference>
<dbReference type="Proteomes" id="UP000054350">
    <property type="component" value="Unassembled WGS sequence"/>
</dbReference>
<organism evidence="3 4">
    <name type="scientific">Allomyces macrogynus (strain ATCC 38327)</name>
    <name type="common">Allomyces javanicus var. macrogynus</name>
    <dbReference type="NCBI Taxonomy" id="578462"/>
    <lineage>
        <taxon>Eukaryota</taxon>
        <taxon>Fungi</taxon>
        <taxon>Fungi incertae sedis</taxon>
        <taxon>Blastocladiomycota</taxon>
        <taxon>Blastocladiomycetes</taxon>
        <taxon>Blastocladiales</taxon>
        <taxon>Blastocladiaceae</taxon>
        <taxon>Allomyces</taxon>
    </lineage>
</organism>
<evidence type="ECO:0000256" key="1">
    <source>
        <dbReference type="SAM" id="Coils"/>
    </source>
</evidence>
<evidence type="ECO:0000256" key="2">
    <source>
        <dbReference type="SAM" id="Phobius"/>
    </source>
</evidence>
<feature type="coiled-coil region" evidence="1">
    <location>
        <begin position="244"/>
        <end position="271"/>
    </location>
</feature>
<evidence type="ECO:0000313" key="4">
    <source>
        <dbReference type="Proteomes" id="UP000054350"/>
    </source>
</evidence>
<dbReference type="OrthoDB" id="1884773at2759"/>
<protein>
    <submittedName>
        <fullName evidence="3">Uncharacterized protein</fullName>
    </submittedName>
</protein>
<feature type="transmembrane region" description="Helical" evidence="2">
    <location>
        <begin position="186"/>
        <end position="209"/>
    </location>
</feature>
<dbReference type="VEuPathDB" id="FungiDB:AMAG_06684"/>
<name>A0A0L0SEG5_ALLM3</name>
<evidence type="ECO:0000313" key="3">
    <source>
        <dbReference type="EMBL" id="KNE60923.1"/>
    </source>
</evidence>
<keyword evidence="2" id="KW-0812">Transmembrane</keyword>
<reference evidence="4" key="2">
    <citation type="submission" date="2009-11" db="EMBL/GenBank/DDBJ databases">
        <title>The Genome Sequence of Allomyces macrogynus strain ATCC 38327.</title>
        <authorList>
            <consortium name="The Broad Institute Genome Sequencing Platform"/>
            <person name="Russ C."/>
            <person name="Cuomo C."/>
            <person name="Shea T."/>
            <person name="Young S.K."/>
            <person name="Zeng Q."/>
            <person name="Koehrsen M."/>
            <person name="Haas B."/>
            <person name="Borodovsky M."/>
            <person name="Guigo R."/>
            <person name="Alvarado L."/>
            <person name="Berlin A."/>
            <person name="Borenstein D."/>
            <person name="Chen Z."/>
            <person name="Engels R."/>
            <person name="Freedman E."/>
            <person name="Gellesch M."/>
            <person name="Goldberg J."/>
            <person name="Griggs A."/>
            <person name="Gujja S."/>
            <person name="Heiman D."/>
            <person name="Hepburn T."/>
            <person name="Howarth C."/>
            <person name="Jen D."/>
            <person name="Larson L."/>
            <person name="Lewis B."/>
            <person name="Mehta T."/>
            <person name="Park D."/>
            <person name="Pearson M."/>
            <person name="Roberts A."/>
            <person name="Saif S."/>
            <person name="Shenoy N."/>
            <person name="Sisk P."/>
            <person name="Stolte C."/>
            <person name="Sykes S."/>
            <person name="Walk T."/>
            <person name="White J."/>
            <person name="Yandava C."/>
            <person name="Burger G."/>
            <person name="Gray M.W."/>
            <person name="Holland P.W.H."/>
            <person name="King N."/>
            <person name="Lang F.B.F."/>
            <person name="Roger A.J."/>
            <person name="Ruiz-Trillo I."/>
            <person name="Lander E."/>
            <person name="Nusbaum C."/>
        </authorList>
    </citation>
    <scope>NUCLEOTIDE SEQUENCE [LARGE SCALE GENOMIC DNA]</scope>
    <source>
        <strain evidence="4">ATCC 38327</strain>
    </source>
</reference>
<reference evidence="3 4" key="1">
    <citation type="submission" date="2009-11" db="EMBL/GenBank/DDBJ databases">
        <title>Annotation of Allomyces macrogynus ATCC 38327.</title>
        <authorList>
            <consortium name="The Broad Institute Genome Sequencing Platform"/>
            <person name="Russ C."/>
            <person name="Cuomo C."/>
            <person name="Burger G."/>
            <person name="Gray M.W."/>
            <person name="Holland P.W.H."/>
            <person name="King N."/>
            <person name="Lang F.B.F."/>
            <person name="Roger A.J."/>
            <person name="Ruiz-Trillo I."/>
            <person name="Young S.K."/>
            <person name="Zeng Q."/>
            <person name="Gargeya S."/>
            <person name="Fitzgerald M."/>
            <person name="Haas B."/>
            <person name="Abouelleil A."/>
            <person name="Alvarado L."/>
            <person name="Arachchi H.M."/>
            <person name="Berlin A."/>
            <person name="Chapman S.B."/>
            <person name="Gearin G."/>
            <person name="Goldberg J."/>
            <person name="Griggs A."/>
            <person name="Gujja S."/>
            <person name="Hansen M."/>
            <person name="Heiman D."/>
            <person name="Howarth C."/>
            <person name="Larimer J."/>
            <person name="Lui A."/>
            <person name="MacDonald P.J.P."/>
            <person name="McCowen C."/>
            <person name="Montmayeur A."/>
            <person name="Murphy C."/>
            <person name="Neiman D."/>
            <person name="Pearson M."/>
            <person name="Priest M."/>
            <person name="Roberts A."/>
            <person name="Saif S."/>
            <person name="Shea T."/>
            <person name="Sisk P."/>
            <person name="Stolte C."/>
            <person name="Sykes S."/>
            <person name="Wortman J."/>
            <person name="Nusbaum C."/>
            <person name="Birren B."/>
        </authorList>
    </citation>
    <scope>NUCLEOTIDE SEQUENCE [LARGE SCALE GENOMIC DNA]</scope>
    <source>
        <strain evidence="3 4">ATCC 38327</strain>
    </source>
</reference>
<keyword evidence="4" id="KW-1185">Reference proteome</keyword>
<dbReference type="AlphaFoldDB" id="A0A0L0SEG5"/>
<dbReference type="Gene3D" id="2.90.10.10">
    <property type="entry name" value="Bulb-type lectin domain"/>
    <property type="match status" value="1"/>
</dbReference>
<dbReference type="eggNOG" id="ENOG502T40S">
    <property type="taxonomic scope" value="Eukaryota"/>
</dbReference>
<dbReference type="EMBL" id="GG745337">
    <property type="protein sequence ID" value="KNE60923.1"/>
    <property type="molecule type" value="Genomic_DNA"/>
</dbReference>
<gene>
    <name evidence="3" type="ORF">AMAG_06684</name>
</gene>
<keyword evidence="2" id="KW-0472">Membrane</keyword>
<keyword evidence="2" id="KW-1133">Transmembrane helix</keyword>
<accession>A0A0L0SEG5</accession>
<sequence length="378" mass="42094">MFNYLDSGEFLSSKNNKYHLVMEPSGNLDLYNSRLWIPPNWIWSPNSAAISSKTGAIVWDIGVRKVPTLNCLFVSDECKIVVSDFFRCEIFRTFDPVMALKHVPRHKAMLACKMVDGVVHVLTKTVPALALLITTAETTTYAMLQDFVNHVAAALFMPEEQRANAKQTFKDAEAEYQRQVKMKRDLGIAVMAMLWFPLVSAGLGIGVAVSTKDVENARSVLDARKDDEFHQRKRYGDFSAGGKKDMAATHLDGLKSEIEELKKQRDQYATIQEFLHKECTEIGLAAGTAQILELETTGYITMMPLTCMLKELVTNLVATGLVEGQDAKKLVADMTKIEAAAEKIKQLKIEGSKALGDLFAPPVEELGIVIPSYKTDFF</sequence>
<proteinExistence type="predicted"/>
<keyword evidence="1" id="KW-0175">Coiled coil</keyword>